<dbReference type="Proteomes" id="UP001289374">
    <property type="component" value="Unassembled WGS sequence"/>
</dbReference>
<name>A0AAE1T4I8_9LAMI</name>
<accession>A0AAE1T4I8</accession>
<dbReference type="InterPro" id="IPR051320">
    <property type="entry name" value="Viral_Replic_Matur_Polypro"/>
</dbReference>
<dbReference type="SUPFAM" id="SSF56672">
    <property type="entry name" value="DNA/RNA polymerases"/>
    <property type="match status" value="1"/>
</dbReference>
<evidence type="ECO:0000313" key="1">
    <source>
        <dbReference type="EMBL" id="KAK4381376.1"/>
    </source>
</evidence>
<evidence type="ECO:0000313" key="2">
    <source>
        <dbReference type="Proteomes" id="UP001289374"/>
    </source>
</evidence>
<dbReference type="PANTHER" id="PTHR33064:SF37">
    <property type="entry name" value="RIBONUCLEASE H"/>
    <property type="match status" value="1"/>
</dbReference>
<organism evidence="1 2">
    <name type="scientific">Sesamum angolense</name>
    <dbReference type="NCBI Taxonomy" id="2727404"/>
    <lineage>
        <taxon>Eukaryota</taxon>
        <taxon>Viridiplantae</taxon>
        <taxon>Streptophyta</taxon>
        <taxon>Embryophyta</taxon>
        <taxon>Tracheophyta</taxon>
        <taxon>Spermatophyta</taxon>
        <taxon>Magnoliopsida</taxon>
        <taxon>eudicotyledons</taxon>
        <taxon>Gunneridae</taxon>
        <taxon>Pentapetalae</taxon>
        <taxon>asterids</taxon>
        <taxon>lamiids</taxon>
        <taxon>Lamiales</taxon>
        <taxon>Pedaliaceae</taxon>
        <taxon>Sesamum</taxon>
    </lineage>
</organism>
<dbReference type="Gene3D" id="3.30.70.270">
    <property type="match status" value="1"/>
</dbReference>
<protein>
    <recommendedName>
        <fullName evidence="3">Reverse transcriptase/retrotransposon-derived protein RNase H-like domain-containing protein</fullName>
    </recommendedName>
</protein>
<comment type="caution">
    <text evidence="1">The sequence shown here is derived from an EMBL/GenBank/DDBJ whole genome shotgun (WGS) entry which is preliminary data.</text>
</comment>
<evidence type="ECO:0008006" key="3">
    <source>
        <dbReference type="Google" id="ProtNLM"/>
    </source>
</evidence>
<sequence>MIGNLKEYIEIPRIFKDFAKVMALYPIRIPKIGFVDIVIKDHLVLDRTLSSRTKFSSRMSFSKDKIMGYKGKEKELLKALTAQEIRVDNVNLRCTEGWKEIQVIFDITKNENFFPCDDLYHLHQPVIGRYEGMLEIASHENVTVWNSVSMGLINSDSFNEKSEEEIKNLKEALQELKTTDISDESRLSLENNKGLVQRNFSENPLSWWDKNKIETTLKDHIVEKIRNFSYVLMDKKHLQSFLGVVNFARIFIKDLAKYRKDFQPFFKEIESSKWKWEEIHRERVHELKQICNNLPKLVIPQDEDELVVYIDANDFMGSCAHEKDKNKGRAL</sequence>
<dbReference type="InterPro" id="IPR043502">
    <property type="entry name" value="DNA/RNA_pol_sf"/>
</dbReference>
<dbReference type="InterPro" id="IPR043128">
    <property type="entry name" value="Rev_trsase/Diguanyl_cyclase"/>
</dbReference>
<dbReference type="AlphaFoldDB" id="A0AAE1T4I8"/>
<reference evidence="1" key="2">
    <citation type="journal article" date="2024" name="Plant">
        <title>Genomic evolution and insights into agronomic trait innovations of Sesamum species.</title>
        <authorList>
            <person name="Miao H."/>
            <person name="Wang L."/>
            <person name="Qu L."/>
            <person name="Liu H."/>
            <person name="Sun Y."/>
            <person name="Le M."/>
            <person name="Wang Q."/>
            <person name="Wei S."/>
            <person name="Zheng Y."/>
            <person name="Lin W."/>
            <person name="Duan Y."/>
            <person name="Cao H."/>
            <person name="Xiong S."/>
            <person name="Wang X."/>
            <person name="Wei L."/>
            <person name="Li C."/>
            <person name="Ma Q."/>
            <person name="Ju M."/>
            <person name="Zhao R."/>
            <person name="Li G."/>
            <person name="Mu C."/>
            <person name="Tian Q."/>
            <person name="Mei H."/>
            <person name="Zhang T."/>
            <person name="Gao T."/>
            <person name="Zhang H."/>
        </authorList>
    </citation>
    <scope>NUCLEOTIDE SEQUENCE</scope>
    <source>
        <strain evidence="1">K16</strain>
    </source>
</reference>
<gene>
    <name evidence="1" type="ORF">Sango_2973800</name>
</gene>
<reference evidence="1" key="1">
    <citation type="submission" date="2020-06" db="EMBL/GenBank/DDBJ databases">
        <authorList>
            <person name="Li T."/>
            <person name="Hu X."/>
            <person name="Zhang T."/>
            <person name="Song X."/>
            <person name="Zhang H."/>
            <person name="Dai N."/>
            <person name="Sheng W."/>
            <person name="Hou X."/>
            <person name="Wei L."/>
        </authorList>
    </citation>
    <scope>NUCLEOTIDE SEQUENCE</scope>
    <source>
        <strain evidence="1">K16</strain>
        <tissue evidence="1">Leaf</tissue>
    </source>
</reference>
<dbReference type="PANTHER" id="PTHR33064">
    <property type="entry name" value="POL PROTEIN"/>
    <property type="match status" value="1"/>
</dbReference>
<dbReference type="EMBL" id="JACGWL010000893">
    <property type="protein sequence ID" value="KAK4381376.1"/>
    <property type="molecule type" value="Genomic_DNA"/>
</dbReference>
<proteinExistence type="predicted"/>
<keyword evidence="2" id="KW-1185">Reference proteome</keyword>